<protein>
    <submittedName>
        <fullName evidence="2">Uncharacterized protein</fullName>
    </submittedName>
</protein>
<name>A0A1I6VX68_9GAMM</name>
<sequence>MFGSKHSILAILVVLSSFISVSTSASMQIIHSLDFPSQPQKITSKKKNVAEIKNCKNNEQCKTLAVQNTSK</sequence>
<dbReference type="EMBL" id="FOZU01000035">
    <property type="protein sequence ID" value="SFT18308.1"/>
    <property type="molecule type" value="Genomic_DNA"/>
</dbReference>
<accession>A0A1I6VX68</accession>
<gene>
    <name evidence="2" type="ORF">SAMN05444586_10358</name>
</gene>
<organism evidence="2 3">
    <name type="scientific">Acinetobacter bohemicus</name>
    <dbReference type="NCBI Taxonomy" id="1435036"/>
    <lineage>
        <taxon>Bacteria</taxon>
        <taxon>Pseudomonadati</taxon>
        <taxon>Pseudomonadota</taxon>
        <taxon>Gammaproteobacteria</taxon>
        <taxon>Moraxellales</taxon>
        <taxon>Moraxellaceae</taxon>
        <taxon>Acinetobacter</taxon>
    </lineage>
</organism>
<keyword evidence="1" id="KW-0732">Signal</keyword>
<evidence type="ECO:0000313" key="2">
    <source>
        <dbReference type="EMBL" id="SFT18308.1"/>
    </source>
</evidence>
<dbReference type="RefSeq" id="WP_074947509.1">
    <property type="nucleotide sequence ID" value="NZ_FOZU01000035.1"/>
</dbReference>
<proteinExistence type="predicted"/>
<reference evidence="3" key="1">
    <citation type="submission" date="2016-10" db="EMBL/GenBank/DDBJ databases">
        <authorList>
            <person name="Varghese N."/>
            <person name="Submissions S."/>
        </authorList>
    </citation>
    <scope>NUCLEOTIDE SEQUENCE [LARGE SCALE GENOMIC DNA]</scope>
    <source>
        <strain evidence="3">ANC 5076</strain>
    </source>
</reference>
<evidence type="ECO:0000313" key="3">
    <source>
        <dbReference type="Proteomes" id="UP000182827"/>
    </source>
</evidence>
<feature type="signal peptide" evidence="1">
    <location>
        <begin position="1"/>
        <end position="25"/>
    </location>
</feature>
<dbReference type="AlphaFoldDB" id="A0A1I6VX68"/>
<keyword evidence="3" id="KW-1185">Reference proteome</keyword>
<feature type="chain" id="PRO_5010162503" evidence="1">
    <location>
        <begin position="26"/>
        <end position="71"/>
    </location>
</feature>
<evidence type="ECO:0000256" key="1">
    <source>
        <dbReference type="SAM" id="SignalP"/>
    </source>
</evidence>
<dbReference type="Proteomes" id="UP000182827">
    <property type="component" value="Unassembled WGS sequence"/>
</dbReference>